<evidence type="ECO:0000256" key="3">
    <source>
        <dbReference type="RuleBase" id="RU000682"/>
    </source>
</evidence>
<comment type="caution">
    <text evidence="6">The sequence shown here is derived from an EMBL/GenBank/DDBJ whole genome shotgun (WGS) entry which is preliminary data.</text>
</comment>
<evidence type="ECO:0000313" key="7">
    <source>
        <dbReference type="Proteomes" id="UP001187531"/>
    </source>
</evidence>
<dbReference type="InterPro" id="IPR009057">
    <property type="entry name" value="Homeodomain-like_sf"/>
</dbReference>
<dbReference type="Pfam" id="PF00046">
    <property type="entry name" value="Homeodomain"/>
    <property type="match status" value="1"/>
</dbReference>
<keyword evidence="7" id="KW-1185">Reference proteome</keyword>
<sequence>MMPVLCVRALTLADQEDAITPRLADDSYGSEVSDEESKDRKLKLSHEQKEALQMAFNIDPYSSQGSLDPLSKELNLPSKSVMNWFSSQKLNLMQEDSVLTQGITPSQTPFYGASYSPEMLYMLYNMQSAAPGLNLRTSSHKPESPSRGSEVDCHSDISAPGSPVESREDTPEGEDSDADETRKDIKEEKESSPSDITINCVVKRDPQDLALTKDENYNTEEPVLQYDFGLSEAVNKENDEL</sequence>
<dbReference type="CDD" id="cd00086">
    <property type="entry name" value="homeodomain"/>
    <property type="match status" value="1"/>
</dbReference>
<feature type="DNA-binding region" description="Homeobox" evidence="2">
    <location>
        <begin position="37"/>
        <end position="96"/>
    </location>
</feature>
<dbReference type="GO" id="GO:0003677">
    <property type="term" value="F:DNA binding"/>
    <property type="evidence" value="ECO:0007669"/>
    <property type="project" value="UniProtKB-UniRule"/>
</dbReference>
<dbReference type="EMBL" id="JAVRJZ010000013">
    <property type="protein sequence ID" value="KAK2714163.1"/>
    <property type="molecule type" value="Genomic_DNA"/>
</dbReference>
<comment type="subcellular location">
    <subcellularLocation>
        <location evidence="1 2 3">Nucleus</location>
    </subcellularLocation>
</comment>
<organism evidence="6 7">
    <name type="scientific">Artemia franciscana</name>
    <name type="common">Brine shrimp</name>
    <name type="synonym">Artemia sanfranciscana</name>
    <dbReference type="NCBI Taxonomy" id="6661"/>
    <lineage>
        <taxon>Eukaryota</taxon>
        <taxon>Metazoa</taxon>
        <taxon>Ecdysozoa</taxon>
        <taxon>Arthropoda</taxon>
        <taxon>Crustacea</taxon>
        <taxon>Branchiopoda</taxon>
        <taxon>Anostraca</taxon>
        <taxon>Artemiidae</taxon>
        <taxon>Artemia</taxon>
    </lineage>
</organism>
<dbReference type="Gene3D" id="1.10.10.60">
    <property type="entry name" value="Homeodomain-like"/>
    <property type="match status" value="1"/>
</dbReference>
<keyword evidence="2 3" id="KW-0371">Homeobox</keyword>
<evidence type="ECO:0000259" key="5">
    <source>
        <dbReference type="PROSITE" id="PS50071"/>
    </source>
</evidence>
<keyword evidence="2 3" id="KW-0238">DNA-binding</keyword>
<evidence type="ECO:0000256" key="1">
    <source>
        <dbReference type="ARBA" id="ARBA00004123"/>
    </source>
</evidence>
<evidence type="ECO:0000256" key="4">
    <source>
        <dbReference type="SAM" id="MobiDB-lite"/>
    </source>
</evidence>
<dbReference type="SMART" id="SM00389">
    <property type="entry name" value="HOX"/>
    <property type="match status" value="1"/>
</dbReference>
<dbReference type="AlphaFoldDB" id="A0AA88L084"/>
<dbReference type="InterPro" id="IPR001356">
    <property type="entry name" value="HD"/>
</dbReference>
<protein>
    <recommendedName>
        <fullName evidence="5">Homeobox domain-containing protein</fullName>
    </recommendedName>
</protein>
<reference evidence="6" key="1">
    <citation type="submission" date="2023-07" db="EMBL/GenBank/DDBJ databases">
        <title>Chromosome-level genome assembly of Artemia franciscana.</title>
        <authorList>
            <person name="Jo E."/>
        </authorList>
    </citation>
    <scope>NUCLEOTIDE SEQUENCE</scope>
    <source>
        <tissue evidence="6">Whole body</tissue>
    </source>
</reference>
<feature type="compositionally biased region" description="Basic and acidic residues" evidence="4">
    <location>
        <begin position="179"/>
        <end position="192"/>
    </location>
</feature>
<dbReference type="Proteomes" id="UP001187531">
    <property type="component" value="Unassembled WGS sequence"/>
</dbReference>
<feature type="domain" description="Homeobox" evidence="5">
    <location>
        <begin position="35"/>
        <end position="95"/>
    </location>
</feature>
<dbReference type="SUPFAM" id="SSF46689">
    <property type="entry name" value="Homeodomain-like"/>
    <property type="match status" value="1"/>
</dbReference>
<evidence type="ECO:0000313" key="6">
    <source>
        <dbReference type="EMBL" id="KAK2714163.1"/>
    </source>
</evidence>
<proteinExistence type="predicted"/>
<feature type="region of interest" description="Disordered" evidence="4">
    <location>
        <begin position="134"/>
        <end position="204"/>
    </location>
</feature>
<accession>A0AA88L084</accession>
<dbReference type="PROSITE" id="PS50071">
    <property type="entry name" value="HOMEOBOX_2"/>
    <property type="match status" value="1"/>
</dbReference>
<evidence type="ECO:0000256" key="2">
    <source>
        <dbReference type="PROSITE-ProRule" id="PRU00108"/>
    </source>
</evidence>
<gene>
    <name evidence="6" type="ORF">QYM36_008660</name>
</gene>
<name>A0AA88L084_ARTSF</name>
<feature type="compositionally biased region" description="Basic and acidic residues" evidence="4">
    <location>
        <begin position="140"/>
        <end position="155"/>
    </location>
</feature>
<keyword evidence="2 3" id="KW-0539">Nucleus</keyword>
<dbReference type="GO" id="GO:0005634">
    <property type="term" value="C:nucleus"/>
    <property type="evidence" value="ECO:0007669"/>
    <property type="project" value="UniProtKB-SubCell"/>
</dbReference>